<dbReference type="SMART" id="SM00066">
    <property type="entry name" value="GAL4"/>
    <property type="match status" value="1"/>
</dbReference>
<evidence type="ECO:0000256" key="1">
    <source>
        <dbReference type="ARBA" id="ARBA00022723"/>
    </source>
</evidence>
<reference evidence="5" key="1">
    <citation type="journal article" date="2021" name="New Phytol.">
        <title>Evolutionary innovations through gain and loss of genes in the ectomycorrhizal Boletales.</title>
        <authorList>
            <person name="Wu G."/>
            <person name="Miyauchi S."/>
            <person name="Morin E."/>
            <person name="Kuo A."/>
            <person name="Drula E."/>
            <person name="Varga T."/>
            <person name="Kohler A."/>
            <person name="Feng B."/>
            <person name="Cao Y."/>
            <person name="Lipzen A."/>
            <person name="Daum C."/>
            <person name="Hundley H."/>
            <person name="Pangilinan J."/>
            <person name="Johnson J."/>
            <person name="Barry K."/>
            <person name="LaButti K."/>
            <person name="Ng V."/>
            <person name="Ahrendt S."/>
            <person name="Min B."/>
            <person name="Choi I.G."/>
            <person name="Park H."/>
            <person name="Plett J.M."/>
            <person name="Magnuson J."/>
            <person name="Spatafora J.W."/>
            <person name="Nagy L.G."/>
            <person name="Henrissat B."/>
            <person name="Grigoriev I.V."/>
            <person name="Yang Z.L."/>
            <person name="Xu J."/>
            <person name="Martin F.M."/>
        </authorList>
    </citation>
    <scope>NUCLEOTIDE SEQUENCE</scope>
    <source>
        <strain evidence="5">KKN 215</strain>
    </source>
</reference>
<protein>
    <submittedName>
        <fullName evidence="5">Fungal-specific transcription factor domain-containing protein</fullName>
    </submittedName>
</protein>
<dbReference type="EMBL" id="JAEVFJ010000054">
    <property type="protein sequence ID" value="KAH8080269.1"/>
    <property type="molecule type" value="Genomic_DNA"/>
</dbReference>
<dbReference type="Gene3D" id="4.10.240.10">
    <property type="entry name" value="Zn(2)-C6 fungal-type DNA-binding domain"/>
    <property type="match status" value="1"/>
</dbReference>
<dbReference type="OrthoDB" id="4456959at2759"/>
<dbReference type="InterPro" id="IPR050987">
    <property type="entry name" value="AtrR-like"/>
</dbReference>
<feature type="region of interest" description="Disordered" evidence="3">
    <location>
        <begin position="1126"/>
        <end position="1202"/>
    </location>
</feature>
<dbReference type="Pfam" id="PF00172">
    <property type="entry name" value="Zn_clus"/>
    <property type="match status" value="1"/>
</dbReference>
<keyword evidence="1" id="KW-0479">Metal-binding</keyword>
<evidence type="ECO:0000256" key="2">
    <source>
        <dbReference type="ARBA" id="ARBA00023242"/>
    </source>
</evidence>
<evidence type="ECO:0000313" key="6">
    <source>
        <dbReference type="Proteomes" id="UP000813824"/>
    </source>
</evidence>
<feature type="compositionally biased region" description="Polar residues" evidence="3">
    <location>
        <begin position="890"/>
        <end position="902"/>
    </location>
</feature>
<dbReference type="InterPro" id="IPR036864">
    <property type="entry name" value="Zn2-C6_fun-type_DNA-bd_sf"/>
</dbReference>
<dbReference type="CDD" id="cd00067">
    <property type="entry name" value="GAL4"/>
    <property type="match status" value="1"/>
</dbReference>
<evidence type="ECO:0000313" key="5">
    <source>
        <dbReference type="EMBL" id="KAH8080269.1"/>
    </source>
</evidence>
<dbReference type="AlphaFoldDB" id="A0A8K0XKB1"/>
<comment type="caution">
    <text evidence="5">The sequence shown here is derived from an EMBL/GenBank/DDBJ whole genome shotgun (WGS) entry which is preliminary data.</text>
</comment>
<gene>
    <name evidence="5" type="ORF">BXZ70DRAFT_960321</name>
</gene>
<dbReference type="GO" id="GO:0006351">
    <property type="term" value="P:DNA-templated transcription"/>
    <property type="evidence" value="ECO:0007669"/>
    <property type="project" value="InterPro"/>
</dbReference>
<organism evidence="5 6">
    <name type="scientific">Cristinia sonorae</name>
    <dbReference type="NCBI Taxonomy" id="1940300"/>
    <lineage>
        <taxon>Eukaryota</taxon>
        <taxon>Fungi</taxon>
        <taxon>Dikarya</taxon>
        <taxon>Basidiomycota</taxon>
        <taxon>Agaricomycotina</taxon>
        <taxon>Agaricomycetes</taxon>
        <taxon>Agaricomycetidae</taxon>
        <taxon>Agaricales</taxon>
        <taxon>Pleurotineae</taxon>
        <taxon>Stephanosporaceae</taxon>
        <taxon>Cristinia</taxon>
    </lineage>
</organism>
<sequence>MTYATTNTQPGWLLPASSSASPTIIDLGDRPSLSDPSHTSSAALNASSNINLPPLKASFSDSYYALDSSDLKDRSKKRKIERACDFCRRRKTKCDGPKLRGYTCTNCTQNGRECTYNEASKPRGPPKAYVNGLEDRVEKLEVLLRRLRPEIYFSDQVGPPIVRGSWKNESPPPTKTATHAPLIPRLPTTSSLQSSSLIPPAPSFSAGAVGSSQSGGPVTIALSNPLPNPISAKPSRDSLKTKPSMVFSDYEDLSSASSSEDEDYGELSLIRGMQGMSLGSSAPLEGTDHRGMADSQWRFHGKSSSFKLINTARKLQQLHMDSMPKPFRDGKSDSGSPPVVGSHRRKQFWTSPPWETNLGDSRPKFSGTLESQWPDMDLAQRLIDMYFTVMNPLFPLLHRPTFQRQFQDRLYERDVWFACLCMSLFAVASRWCHDPRVLMPTDTATPPDESDPVWNSAGWKYIAVAIELQNSSYTLTLPPSLFEVQMYHNIGLFLRGTTVYTDAWTFVSIGLRKAQDIGAHRKSVYGPVPTVEGELWKRAYWQLASFDAISSMILGRPCASRDEDFDLEMPLEVDDEYWENDDPALAFQQPKGKPSTVSAFSCWIRLTRIAAHALRTLYALEKSKAPLGLVGPRWREETVERLNDAMGDWLESIPTHLRWSNAKNQKDIIITNSSATLITTYYMVQIVAHRPFIPMPTSGSLAGFQNRKNNHAVRPDFPWKCLAICTNAAKATSEIVESYAHHVMNKNIASLANCCYIAAGVLLVHLWILKAMERENVMPEGGKTALDERMKDVTGTLEKLMARLEEIAPKLEVAAMWLGEIKESLPTLDVPPTDTLRDEDAMDVKSGPEEQQFMVPSEPYAQPEASTHSSMDVPLESSNFNAQYGYPSQEARSTHPSLQQRVPKSHVYGHVPPPFPPAAQQQWERQPSDQDTSHVRDHRPPTGTPSTPSSMHGEMHHRPQGYIPSLRHHSSSSSIHSSPYDMSPPRTNITPESMHRPEQENPLPPWYVFQNTTAPTNPPVYGHYTHEHSSSSPYVHVKPEESPTPLLSDARRFAAPTPAPASTPAILPPFYAPATSVNVPPGMHQGPPPALQRMQSTVLVSTVPTSVPEYGQPWEYTTYRPDISETWRETSKRSGNPNPNPMVPQQYERTRTTSSASVNAQPRMMGEMGEGLSYGSHSGIGNSGSTEGRQHQHQQYQPPRQY</sequence>
<dbReference type="PROSITE" id="PS00463">
    <property type="entry name" value="ZN2_CY6_FUNGAL_1"/>
    <property type="match status" value="1"/>
</dbReference>
<feature type="compositionally biased region" description="Basic and acidic residues" evidence="3">
    <location>
        <begin position="835"/>
        <end position="848"/>
    </location>
</feature>
<feature type="compositionally biased region" description="Polar residues" evidence="3">
    <location>
        <begin position="864"/>
        <end position="882"/>
    </location>
</feature>
<dbReference type="GO" id="GO:0000981">
    <property type="term" value="F:DNA-binding transcription factor activity, RNA polymerase II-specific"/>
    <property type="evidence" value="ECO:0007669"/>
    <property type="project" value="InterPro"/>
</dbReference>
<feature type="compositionally biased region" description="Low complexity" evidence="3">
    <location>
        <begin position="205"/>
        <end position="216"/>
    </location>
</feature>
<dbReference type="GO" id="GO:0003677">
    <property type="term" value="F:DNA binding"/>
    <property type="evidence" value="ECO:0007669"/>
    <property type="project" value="InterPro"/>
</dbReference>
<feature type="domain" description="Zn(2)-C6 fungal-type" evidence="4">
    <location>
        <begin position="83"/>
        <end position="116"/>
    </location>
</feature>
<dbReference type="Proteomes" id="UP000813824">
    <property type="component" value="Unassembled WGS sequence"/>
</dbReference>
<evidence type="ECO:0000259" key="4">
    <source>
        <dbReference type="PROSITE" id="PS50048"/>
    </source>
</evidence>
<dbReference type="InterPro" id="IPR001138">
    <property type="entry name" value="Zn2Cys6_DnaBD"/>
</dbReference>
<feature type="region of interest" description="Disordered" evidence="3">
    <location>
        <begin position="163"/>
        <end position="182"/>
    </location>
</feature>
<evidence type="ECO:0000256" key="3">
    <source>
        <dbReference type="SAM" id="MobiDB-lite"/>
    </source>
</evidence>
<dbReference type="InterPro" id="IPR007219">
    <property type="entry name" value="XnlR_reg_dom"/>
</dbReference>
<accession>A0A8K0XKB1</accession>
<keyword evidence="2" id="KW-0539">Nucleus</keyword>
<dbReference type="PROSITE" id="PS50048">
    <property type="entry name" value="ZN2_CY6_FUNGAL_2"/>
    <property type="match status" value="1"/>
</dbReference>
<dbReference type="SUPFAM" id="SSF57701">
    <property type="entry name" value="Zn2/Cys6 DNA-binding domain"/>
    <property type="match status" value="1"/>
</dbReference>
<feature type="compositionally biased region" description="Polar residues" evidence="3">
    <location>
        <begin position="1175"/>
        <end position="1187"/>
    </location>
</feature>
<dbReference type="PANTHER" id="PTHR46910">
    <property type="entry name" value="TRANSCRIPTION FACTOR PDR1"/>
    <property type="match status" value="1"/>
</dbReference>
<proteinExistence type="predicted"/>
<feature type="region of interest" description="Disordered" evidence="3">
    <location>
        <begin position="205"/>
        <end position="243"/>
    </location>
</feature>
<feature type="region of interest" description="Disordered" evidence="3">
    <location>
        <begin position="25"/>
        <end position="45"/>
    </location>
</feature>
<feature type="region of interest" description="Disordered" evidence="3">
    <location>
        <begin position="322"/>
        <end position="346"/>
    </location>
</feature>
<dbReference type="Pfam" id="PF04082">
    <property type="entry name" value="Fungal_trans"/>
    <property type="match status" value="1"/>
</dbReference>
<name>A0A8K0XKB1_9AGAR</name>
<dbReference type="SMART" id="SM00906">
    <property type="entry name" value="Fungal_trans"/>
    <property type="match status" value="1"/>
</dbReference>
<dbReference type="GO" id="GO:0008270">
    <property type="term" value="F:zinc ion binding"/>
    <property type="evidence" value="ECO:0007669"/>
    <property type="project" value="InterPro"/>
</dbReference>
<feature type="compositionally biased region" description="Basic and acidic residues" evidence="3">
    <location>
        <begin position="926"/>
        <end position="940"/>
    </location>
</feature>
<dbReference type="PANTHER" id="PTHR46910:SF38">
    <property type="entry name" value="ZN(2)-C6 FUNGAL-TYPE DOMAIN-CONTAINING PROTEIN"/>
    <property type="match status" value="1"/>
</dbReference>
<feature type="region of interest" description="Disordered" evidence="3">
    <location>
        <begin position="827"/>
        <end position="1001"/>
    </location>
</feature>
<feature type="compositionally biased region" description="Low complexity" evidence="3">
    <location>
        <begin position="1193"/>
        <end position="1202"/>
    </location>
</feature>
<keyword evidence="6" id="KW-1185">Reference proteome</keyword>
<dbReference type="CDD" id="cd12148">
    <property type="entry name" value="fungal_TF_MHR"/>
    <property type="match status" value="1"/>
</dbReference>